<organism evidence="2 3">
    <name type="scientific">Portunus trituberculatus</name>
    <name type="common">Swimming crab</name>
    <name type="synonym">Neptunus trituberculatus</name>
    <dbReference type="NCBI Taxonomy" id="210409"/>
    <lineage>
        <taxon>Eukaryota</taxon>
        <taxon>Metazoa</taxon>
        <taxon>Ecdysozoa</taxon>
        <taxon>Arthropoda</taxon>
        <taxon>Crustacea</taxon>
        <taxon>Multicrustacea</taxon>
        <taxon>Malacostraca</taxon>
        <taxon>Eumalacostraca</taxon>
        <taxon>Eucarida</taxon>
        <taxon>Decapoda</taxon>
        <taxon>Pleocyemata</taxon>
        <taxon>Brachyura</taxon>
        <taxon>Eubrachyura</taxon>
        <taxon>Portunoidea</taxon>
        <taxon>Portunidae</taxon>
        <taxon>Portuninae</taxon>
        <taxon>Portunus</taxon>
    </lineage>
</organism>
<evidence type="ECO:0000313" key="3">
    <source>
        <dbReference type="Proteomes" id="UP000324222"/>
    </source>
</evidence>
<feature type="compositionally biased region" description="Polar residues" evidence="1">
    <location>
        <begin position="72"/>
        <end position="90"/>
    </location>
</feature>
<keyword evidence="3" id="KW-1185">Reference proteome</keyword>
<reference evidence="2 3" key="1">
    <citation type="submission" date="2019-05" db="EMBL/GenBank/DDBJ databases">
        <title>Another draft genome of Portunus trituberculatus and its Hox gene families provides insights of decapod evolution.</title>
        <authorList>
            <person name="Jeong J.-H."/>
            <person name="Song I."/>
            <person name="Kim S."/>
            <person name="Choi T."/>
            <person name="Kim D."/>
            <person name="Ryu S."/>
            <person name="Kim W."/>
        </authorList>
    </citation>
    <scope>NUCLEOTIDE SEQUENCE [LARGE SCALE GENOMIC DNA]</scope>
    <source>
        <tissue evidence="2">Muscle</tissue>
    </source>
</reference>
<dbReference type="Proteomes" id="UP000324222">
    <property type="component" value="Unassembled WGS sequence"/>
</dbReference>
<feature type="region of interest" description="Disordered" evidence="1">
    <location>
        <begin position="48"/>
        <end position="90"/>
    </location>
</feature>
<proteinExistence type="predicted"/>
<dbReference type="AlphaFoldDB" id="A0A5B7HW12"/>
<feature type="compositionally biased region" description="Polar residues" evidence="1">
    <location>
        <begin position="48"/>
        <end position="59"/>
    </location>
</feature>
<protein>
    <submittedName>
        <fullName evidence="2">Uncharacterized protein</fullName>
    </submittedName>
</protein>
<evidence type="ECO:0000256" key="1">
    <source>
        <dbReference type="SAM" id="MobiDB-lite"/>
    </source>
</evidence>
<accession>A0A5B7HW12</accession>
<dbReference type="EMBL" id="VSRR010035025">
    <property type="protein sequence ID" value="MPC72594.1"/>
    <property type="molecule type" value="Genomic_DNA"/>
</dbReference>
<comment type="caution">
    <text evidence="2">The sequence shown here is derived from an EMBL/GenBank/DDBJ whole genome shotgun (WGS) entry which is preliminary data.</text>
</comment>
<name>A0A5B7HW12_PORTR</name>
<gene>
    <name evidence="2" type="ORF">E2C01_066906</name>
</gene>
<evidence type="ECO:0000313" key="2">
    <source>
        <dbReference type="EMBL" id="MPC72594.1"/>
    </source>
</evidence>
<sequence length="90" mass="10450">MIKNHYTAAHKITATRKHLEENTTIDREKDPHRLLSLESLYIAQEKTSYEPTNTRSTDIAYTEKRKPLRLPPTTQNQPITSLPPLHQTTQ</sequence>